<dbReference type="Proteomes" id="UP001152888">
    <property type="component" value="Unassembled WGS sequence"/>
</dbReference>
<keyword evidence="1" id="KW-1015">Disulfide bond</keyword>
<dbReference type="CDD" id="cd21806">
    <property type="entry name" value="DEFL_defensin-like"/>
    <property type="match status" value="1"/>
</dbReference>
<keyword evidence="4" id="KW-1185">Reference proteome</keyword>
<dbReference type="InterPro" id="IPR036574">
    <property type="entry name" value="Scorpion_toxin-like_sf"/>
</dbReference>
<protein>
    <recommendedName>
        <fullName evidence="2">Invertebrate defensins family profile domain-containing protein</fullName>
    </recommendedName>
</protein>
<organism evidence="3 4">
    <name type="scientific">Acanthoscelides obtectus</name>
    <name type="common">Bean weevil</name>
    <name type="synonym">Bruchus obtectus</name>
    <dbReference type="NCBI Taxonomy" id="200917"/>
    <lineage>
        <taxon>Eukaryota</taxon>
        <taxon>Metazoa</taxon>
        <taxon>Ecdysozoa</taxon>
        <taxon>Arthropoda</taxon>
        <taxon>Hexapoda</taxon>
        <taxon>Insecta</taxon>
        <taxon>Pterygota</taxon>
        <taxon>Neoptera</taxon>
        <taxon>Endopterygota</taxon>
        <taxon>Coleoptera</taxon>
        <taxon>Polyphaga</taxon>
        <taxon>Cucujiformia</taxon>
        <taxon>Chrysomeloidea</taxon>
        <taxon>Chrysomelidae</taxon>
        <taxon>Bruchinae</taxon>
        <taxon>Bruchini</taxon>
        <taxon>Acanthoscelides</taxon>
    </lineage>
</organism>
<evidence type="ECO:0000313" key="3">
    <source>
        <dbReference type="EMBL" id="CAH1962513.1"/>
    </source>
</evidence>
<dbReference type="EMBL" id="CAKOFQ010006702">
    <property type="protein sequence ID" value="CAH1962513.1"/>
    <property type="molecule type" value="Genomic_DNA"/>
</dbReference>
<accession>A0A9P0JWR3</accession>
<evidence type="ECO:0000259" key="2">
    <source>
        <dbReference type="PROSITE" id="PS51378"/>
    </source>
</evidence>
<dbReference type="GO" id="GO:0006952">
    <property type="term" value="P:defense response"/>
    <property type="evidence" value="ECO:0007669"/>
    <property type="project" value="InterPro"/>
</dbReference>
<dbReference type="Pfam" id="PF01097">
    <property type="entry name" value="Defensin_2"/>
    <property type="match status" value="1"/>
</dbReference>
<dbReference type="GO" id="GO:0051707">
    <property type="term" value="P:response to other organism"/>
    <property type="evidence" value="ECO:0007669"/>
    <property type="project" value="UniProtKB-ARBA"/>
</dbReference>
<dbReference type="Gene3D" id="3.30.30.10">
    <property type="entry name" value="Knottin, scorpion toxin-like"/>
    <property type="match status" value="1"/>
</dbReference>
<dbReference type="OrthoDB" id="10038290at2759"/>
<dbReference type="SUPFAM" id="SSF57095">
    <property type="entry name" value="Scorpion toxin-like"/>
    <property type="match status" value="1"/>
</dbReference>
<comment type="caution">
    <text evidence="3">The sequence shown here is derived from an EMBL/GenBank/DDBJ whole genome shotgun (WGS) entry which is preliminary data.</text>
</comment>
<dbReference type="AlphaFoldDB" id="A0A9P0JWR3"/>
<dbReference type="InterPro" id="IPR001542">
    <property type="entry name" value="Defensin_invertebrate/fungal"/>
</dbReference>
<evidence type="ECO:0000313" key="4">
    <source>
        <dbReference type="Proteomes" id="UP001152888"/>
    </source>
</evidence>
<feature type="domain" description="Invertebrate defensins family profile" evidence="2">
    <location>
        <begin position="29"/>
        <end position="65"/>
    </location>
</feature>
<dbReference type="PROSITE" id="PS51378">
    <property type="entry name" value="INVERT_DEFENSINS"/>
    <property type="match status" value="1"/>
</dbReference>
<sequence length="65" mass="7225">MTISTPTRQTLKQSVCRDRQTHKNDARLGISCDIFGSDALCAAHCILIGHRGGWCDSHKVCHCRD</sequence>
<proteinExistence type="predicted"/>
<gene>
    <name evidence="3" type="ORF">ACAOBT_LOCUS4713</name>
</gene>
<evidence type="ECO:0000256" key="1">
    <source>
        <dbReference type="ARBA" id="ARBA00023157"/>
    </source>
</evidence>
<reference evidence="3" key="1">
    <citation type="submission" date="2022-03" db="EMBL/GenBank/DDBJ databases">
        <authorList>
            <person name="Sayadi A."/>
        </authorList>
    </citation>
    <scope>NUCLEOTIDE SEQUENCE</scope>
</reference>
<name>A0A9P0JWR3_ACAOB</name>